<reference evidence="1 2" key="1">
    <citation type="submission" date="2023-07" db="EMBL/GenBank/DDBJ databases">
        <title>Genomic Encyclopedia of Type Strains, Phase IV (KMG-IV): sequencing the most valuable type-strain genomes for metagenomic binning, comparative biology and taxonomic classification.</title>
        <authorList>
            <person name="Goeker M."/>
        </authorList>
    </citation>
    <scope>NUCLEOTIDE SEQUENCE [LARGE SCALE GENOMIC DNA]</scope>
    <source>
        <strain evidence="1 2">DSM 27594</strain>
    </source>
</reference>
<keyword evidence="2" id="KW-1185">Reference proteome</keyword>
<sequence length="86" mass="10038">MAFVLVLDDPIRTMFVSGTGRDVKLSIINGRIVMKDQRIPNLDLDEIKGKGQKYFDKMRKGYLERDYQQLPEQELFQPSFKIVDSI</sequence>
<dbReference type="EMBL" id="JAUSTW010000003">
    <property type="protein sequence ID" value="MDQ0198747.1"/>
    <property type="molecule type" value="Genomic_DNA"/>
</dbReference>
<dbReference type="Proteomes" id="UP001224122">
    <property type="component" value="Unassembled WGS sequence"/>
</dbReference>
<evidence type="ECO:0000313" key="1">
    <source>
        <dbReference type="EMBL" id="MDQ0198747.1"/>
    </source>
</evidence>
<evidence type="ECO:0000313" key="2">
    <source>
        <dbReference type="Proteomes" id="UP001224122"/>
    </source>
</evidence>
<name>A0ABT9XV22_9BACI</name>
<dbReference type="Gene3D" id="2.30.40.10">
    <property type="entry name" value="Urease, subunit C, domain 1"/>
    <property type="match status" value="1"/>
</dbReference>
<organism evidence="1 2">
    <name type="scientific">Neobacillus ginsengisoli</name>
    <dbReference type="NCBI Taxonomy" id="904295"/>
    <lineage>
        <taxon>Bacteria</taxon>
        <taxon>Bacillati</taxon>
        <taxon>Bacillota</taxon>
        <taxon>Bacilli</taxon>
        <taxon>Bacillales</taxon>
        <taxon>Bacillaceae</taxon>
        <taxon>Neobacillus</taxon>
    </lineage>
</organism>
<protein>
    <submittedName>
        <fullName evidence="1">Uncharacterized protein</fullName>
    </submittedName>
</protein>
<gene>
    <name evidence="1" type="ORF">J2S10_001905</name>
</gene>
<dbReference type="RefSeq" id="WP_307406943.1">
    <property type="nucleotide sequence ID" value="NZ_JAUSTW010000003.1"/>
</dbReference>
<proteinExistence type="predicted"/>
<dbReference type="InterPro" id="IPR011059">
    <property type="entry name" value="Metal-dep_hydrolase_composite"/>
</dbReference>
<accession>A0ABT9XV22</accession>
<comment type="caution">
    <text evidence="1">The sequence shown here is derived from an EMBL/GenBank/DDBJ whole genome shotgun (WGS) entry which is preliminary data.</text>
</comment>
<dbReference type="SUPFAM" id="SSF51338">
    <property type="entry name" value="Composite domain of metallo-dependent hydrolases"/>
    <property type="match status" value="1"/>
</dbReference>